<name>A0A917UYP4_9BACI</name>
<evidence type="ECO:0000256" key="1">
    <source>
        <dbReference type="ARBA" id="ARBA00004828"/>
    </source>
</evidence>
<dbReference type="GO" id="GO:0003991">
    <property type="term" value="F:acetylglutamate kinase activity"/>
    <property type="evidence" value="ECO:0007669"/>
    <property type="project" value="UniProtKB-UniRule"/>
</dbReference>
<feature type="binding site" evidence="9">
    <location>
        <position position="156"/>
    </location>
    <ligand>
        <name>substrate</name>
    </ligand>
</feature>
<keyword evidence="6 9" id="KW-0418">Kinase</keyword>
<dbReference type="EMBL" id="BMNQ01000034">
    <property type="protein sequence ID" value="GGJ99802.1"/>
    <property type="molecule type" value="Genomic_DNA"/>
</dbReference>
<protein>
    <recommendedName>
        <fullName evidence="9">Acetylglutamate kinase</fullName>
        <ecNumber evidence="9">2.7.2.8</ecNumber>
    </recommendedName>
    <alternativeName>
        <fullName evidence="9">N-acetyl-L-glutamate 5-phosphotransferase</fullName>
    </alternativeName>
    <alternativeName>
        <fullName evidence="9">NAG kinase</fullName>
        <shortName evidence="9">NAGK</shortName>
    </alternativeName>
</protein>
<feature type="domain" description="Aspartate/glutamate/uridylate kinase" evidence="10">
    <location>
        <begin position="4"/>
        <end position="233"/>
    </location>
</feature>
<dbReference type="RefSeq" id="WP_188633220.1">
    <property type="nucleotide sequence ID" value="NZ_BMNQ01000034.1"/>
</dbReference>
<keyword evidence="9" id="KW-0963">Cytoplasm</keyword>
<dbReference type="GO" id="GO:0042450">
    <property type="term" value="P:L-arginine biosynthetic process via ornithine"/>
    <property type="evidence" value="ECO:0007669"/>
    <property type="project" value="UniProtKB-UniRule"/>
</dbReference>
<feature type="binding site" evidence="9">
    <location>
        <position position="63"/>
    </location>
    <ligand>
        <name>substrate</name>
    </ligand>
</feature>
<evidence type="ECO:0000256" key="4">
    <source>
        <dbReference type="ARBA" id="ARBA00022679"/>
    </source>
</evidence>
<comment type="pathway">
    <text evidence="1 9">Amino-acid biosynthesis; L-arginine biosynthesis; N(2)-acetyl-L-ornithine from L-glutamate: step 2/4.</text>
</comment>
<keyword evidence="5 9" id="KW-0547">Nucleotide-binding</keyword>
<evidence type="ECO:0000256" key="9">
    <source>
        <dbReference type="HAMAP-Rule" id="MF_00082"/>
    </source>
</evidence>
<dbReference type="Proteomes" id="UP000658382">
    <property type="component" value="Unassembled WGS sequence"/>
</dbReference>
<keyword evidence="3 9" id="KW-0028">Amino-acid biosynthesis</keyword>
<dbReference type="InterPro" id="IPR004662">
    <property type="entry name" value="AcgluKinase_fam"/>
</dbReference>
<evidence type="ECO:0000313" key="11">
    <source>
        <dbReference type="EMBL" id="GGJ99802.1"/>
    </source>
</evidence>
<comment type="subcellular location">
    <subcellularLocation>
        <location evidence="9">Cytoplasm</location>
    </subcellularLocation>
</comment>
<comment type="catalytic activity">
    <reaction evidence="8 9">
        <text>N-acetyl-L-glutamate + ATP = N-acetyl-L-glutamyl 5-phosphate + ADP</text>
        <dbReference type="Rhea" id="RHEA:14629"/>
        <dbReference type="ChEBI" id="CHEBI:30616"/>
        <dbReference type="ChEBI" id="CHEBI:44337"/>
        <dbReference type="ChEBI" id="CHEBI:57936"/>
        <dbReference type="ChEBI" id="CHEBI:456216"/>
        <dbReference type="EC" id="2.7.2.8"/>
    </reaction>
</comment>
<reference evidence="11" key="1">
    <citation type="journal article" date="2014" name="Int. J. Syst. Evol. Microbiol.">
        <title>Complete genome sequence of Corynebacterium casei LMG S-19264T (=DSM 44701T), isolated from a smear-ripened cheese.</title>
        <authorList>
            <consortium name="US DOE Joint Genome Institute (JGI-PGF)"/>
            <person name="Walter F."/>
            <person name="Albersmeier A."/>
            <person name="Kalinowski J."/>
            <person name="Ruckert C."/>
        </authorList>
    </citation>
    <scope>NUCLEOTIDE SEQUENCE</scope>
    <source>
        <strain evidence="11">JCM 12580</strain>
    </source>
</reference>
<reference evidence="11" key="2">
    <citation type="submission" date="2020-09" db="EMBL/GenBank/DDBJ databases">
        <authorList>
            <person name="Sun Q."/>
            <person name="Ohkuma M."/>
        </authorList>
    </citation>
    <scope>NUCLEOTIDE SEQUENCE</scope>
    <source>
        <strain evidence="11">JCM 12580</strain>
    </source>
</reference>
<feature type="site" description="Transition state stabilizer" evidence="9">
    <location>
        <position position="8"/>
    </location>
</feature>
<keyword evidence="4 9" id="KW-0808">Transferase</keyword>
<evidence type="ECO:0000313" key="12">
    <source>
        <dbReference type="Proteomes" id="UP000658382"/>
    </source>
</evidence>
<dbReference type="AlphaFoldDB" id="A0A917UYP4"/>
<dbReference type="EC" id="2.7.2.8" evidence="9"/>
<dbReference type="PANTHER" id="PTHR23342">
    <property type="entry name" value="N-ACETYLGLUTAMATE SYNTHASE"/>
    <property type="match status" value="1"/>
</dbReference>
<evidence type="ECO:0000256" key="2">
    <source>
        <dbReference type="ARBA" id="ARBA00022571"/>
    </source>
</evidence>
<dbReference type="HAMAP" id="MF_00082">
    <property type="entry name" value="ArgB"/>
    <property type="match status" value="1"/>
</dbReference>
<comment type="caution">
    <text evidence="11">The sequence shown here is derived from an EMBL/GenBank/DDBJ whole genome shotgun (WGS) entry which is preliminary data.</text>
</comment>
<feature type="site" description="Transition state stabilizer" evidence="9">
    <location>
        <position position="215"/>
    </location>
</feature>
<organism evidence="11 12">
    <name type="scientific">Lentibacillus kapialis</name>
    <dbReference type="NCBI Taxonomy" id="340214"/>
    <lineage>
        <taxon>Bacteria</taxon>
        <taxon>Bacillati</taxon>
        <taxon>Bacillota</taxon>
        <taxon>Bacilli</taxon>
        <taxon>Bacillales</taxon>
        <taxon>Bacillaceae</taxon>
        <taxon>Lentibacillus</taxon>
    </lineage>
</organism>
<evidence type="ECO:0000256" key="5">
    <source>
        <dbReference type="ARBA" id="ARBA00022741"/>
    </source>
</evidence>
<accession>A0A917UYP4</accession>
<proteinExistence type="inferred from homology"/>
<evidence type="ECO:0000256" key="3">
    <source>
        <dbReference type="ARBA" id="ARBA00022605"/>
    </source>
</evidence>
<dbReference type="InterPro" id="IPR001048">
    <property type="entry name" value="Asp/Glu/Uridylate_kinase"/>
</dbReference>
<evidence type="ECO:0000259" key="10">
    <source>
        <dbReference type="Pfam" id="PF00696"/>
    </source>
</evidence>
<dbReference type="GO" id="GO:0005524">
    <property type="term" value="F:ATP binding"/>
    <property type="evidence" value="ECO:0007669"/>
    <property type="project" value="UniProtKB-UniRule"/>
</dbReference>
<sequence length="265" mass="28124">MHDIVVIKCGGSIIDRLSDQFFNNIRQLQRRGVKPIIVHGGGPAIKNMLEQLDVPFTFIDGLRTTSAEAIDVVEMVLSGHVNNAITRHMNAVGVQATGLSGSDARLITCVPKDFQTYGYVGDVVNVNTDFLENLLHQHIVPVIAPIAVGEDGNSYNVNADTVAGNIAEAMDAGKLIFVTDVPGIMHDGGLLPSATKADIKGLIDQGVIHGGMIPKVKAALACLSEDLQHVMIADANQAISDAGFAGTMIRQTEEAVVDDSTFSNI</sequence>
<dbReference type="Gene3D" id="3.40.1160.10">
    <property type="entry name" value="Acetylglutamate kinase-like"/>
    <property type="match status" value="1"/>
</dbReference>
<dbReference type="FunFam" id="3.40.1160.10:FF:000004">
    <property type="entry name" value="Acetylglutamate kinase"/>
    <property type="match status" value="1"/>
</dbReference>
<comment type="similarity">
    <text evidence="9">Belongs to the acetylglutamate kinase family. ArgB subfamily.</text>
</comment>
<dbReference type="CDD" id="cd04238">
    <property type="entry name" value="AAK_NAGK-like"/>
    <property type="match status" value="1"/>
</dbReference>
<keyword evidence="12" id="KW-1185">Reference proteome</keyword>
<evidence type="ECO:0000256" key="7">
    <source>
        <dbReference type="ARBA" id="ARBA00022840"/>
    </source>
</evidence>
<dbReference type="GO" id="GO:0005737">
    <property type="term" value="C:cytoplasm"/>
    <property type="evidence" value="ECO:0007669"/>
    <property type="project" value="UniProtKB-SubCell"/>
</dbReference>
<feature type="binding site" evidence="9">
    <location>
        <begin position="41"/>
        <end position="42"/>
    </location>
    <ligand>
        <name>substrate</name>
    </ligand>
</feature>
<keyword evidence="2 9" id="KW-0055">Arginine biosynthesis</keyword>
<evidence type="ECO:0000256" key="6">
    <source>
        <dbReference type="ARBA" id="ARBA00022777"/>
    </source>
</evidence>
<dbReference type="Pfam" id="PF00696">
    <property type="entry name" value="AA_kinase"/>
    <property type="match status" value="1"/>
</dbReference>
<gene>
    <name evidence="9 11" type="primary">argB</name>
    <name evidence="11" type="ORF">GCM10007063_22730</name>
</gene>
<dbReference type="InterPro" id="IPR037528">
    <property type="entry name" value="ArgB"/>
</dbReference>
<evidence type="ECO:0000256" key="8">
    <source>
        <dbReference type="ARBA" id="ARBA00048141"/>
    </source>
</evidence>
<comment type="function">
    <text evidence="9">Catalyzes the ATP-dependent phosphorylation of N-acetyl-L-glutamate.</text>
</comment>
<dbReference type="NCBIfam" id="TIGR00761">
    <property type="entry name" value="argB"/>
    <property type="match status" value="1"/>
</dbReference>
<dbReference type="PANTHER" id="PTHR23342:SF0">
    <property type="entry name" value="N-ACETYLGLUTAMATE SYNTHASE, MITOCHONDRIAL"/>
    <property type="match status" value="1"/>
</dbReference>
<dbReference type="InterPro" id="IPR036393">
    <property type="entry name" value="AceGlu_kinase-like_sf"/>
</dbReference>
<keyword evidence="7 9" id="KW-0067">ATP-binding</keyword>
<dbReference type="SUPFAM" id="SSF53633">
    <property type="entry name" value="Carbamate kinase-like"/>
    <property type="match status" value="1"/>
</dbReference>
<dbReference type="PIRSF" id="PIRSF000728">
    <property type="entry name" value="NAGK"/>
    <property type="match status" value="1"/>
</dbReference>